<dbReference type="EMBL" id="JACVVK020000195">
    <property type="protein sequence ID" value="KAK7485433.1"/>
    <property type="molecule type" value="Genomic_DNA"/>
</dbReference>
<name>A0ABD0KE99_9CAEN</name>
<feature type="compositionally biased region" description="Basic and acidic residues" evidence="1">
    <location>
        <begin position="28"/>
        <end position="38"/>
    </location>
</feature>
<accession>A0ABD0KE99</accession>
<keyword evidence="3" id="KW-1185">Reference proteome</keyword>
<sequence>MDLSLKKPRQDIQTVPLDIPQDLSMKTRRTDNEQHRDKSRLFQHSDVKGIQQFDFYAYLEATSGKGTSATKLQTEKFWRASDVFDKLADATKSREKVQPSCPVDGAVKRRRRKQANPRKILKEEMECFDVDSDSETSISEKDYTLGVGYDHQEDASYNVPETYCTAQVFSSDTGLENWSETEDSSAHNSQGLATLPTVLADYDDDTNDEDVSGLPQSGRHGYKKLAQSLKLTKSPKKGSGVTSVMLLNREHRRRLRLFGKEYTTPSGKTYPERKVREKDCSKCRYNCSQNISRDQQQAIFDHFWGLNSYVKRLYYYCQSIKEKPAKTMTHTRECSREYTFLVGSERIRVCKGFYLATLDVSDKAVRIAMEKRKKGMSLSDKRGNHPPHNKTKPADKDRVRRHIEDFLLGHICVKGSTEDTQMNAAGQEVNITRMHQLYVQECKADGKEAVSEDVYRKTFNAEYNLSCTKVL</sequence>
<comment type="caution">
    <text evidence="2">The sequence shown here is derived from an EMBL/GenBank/DDBJ whole genome shotgun (WGS) entry which is preliminary data.</text>
</comment>
<gene>
    <name evidence="2" type="ORF">BaRGS_00023381</name>
</gene>
<evidence type="ECO:0000313" key="2">
    <source>
        <dbReference type="EMBL" id="KAK7485433.1"/>
    </source>
</evidence>
<proteinExistence type="predicted"/>
<organism evidence="2 3">
    <name type="scientific">Batillaria attramentaria</name>
    <dbReference type="NCBI Taxonomy" id="370345"/>
    <lineage>
        <taxon>Eukaryota</taxon>
        <taxon>Metazoa</taxon>
        <taxon>Spiralia</taxon>
        <taxon>Lophotrochozoa</taxon>
        <taxon>Mollusca</taxon>
        <taxon>Gastropoda</taxon>
        <taxon>Caenogastropoda</taxon>
        <taxon>Sorbeoconcha</taxon>
        <taxon>Cerithioidea</taxon>
        <taxon>Batillariidae</taxon>
        <taxon>Batillaria</taxon>
    </lineage>
</organism>
<dbReference type="Proteomes" id="UP001519460">
    <property type="component" value="Unassembled WGS sequence"/>
</dbReference>
<reference evidence="2 3" key="1">
    <citation type="journal article" date="2023" name="Sci. Data">
        <title>Genome assembly of the Korean intertidal mud-creeper Batillaria attramentaria.</title>
        <authorList>
            <person name="Patra A.K."/>
            <person name="Ho P.T."/>
            <person name="Jun S."/>
            <person name="Lee S.J."/>
            <person name="Kim Y."/>
            <person name="Won Y.J."/>
        </authorList>
    </citation>
    <scope>NUCLEOTIDE SEQUENCE [LARGE SCALE GENOMIC DNA]</scope>
    <source>
        <strain evidence="2">Wonlab-2016</strain>
    </source>
</reference>
<feature type="compositionally biased region" description="Basic and acidic residues" evidence="1">
    <location>
        <begin position="1"/>
        <end position="10"/>
    </location>
</feature>
<evidence type="ECO:0000313" key="3">
    <source>
        <dbReference type="Proteomes" id="UP001519460"/>
    </source>
</evidence>
<feature type="region of interest" description="Disordered" evidence="1">
    <location>
        <begin position="1"/>
        <end position="38"/>
    </location>
</feature>
<dbReference type="AlphaFoldDB" id="A0ABD0KE99"/>
<feature type="region of interest" description="Disordered" evidence="1">
    <location>
        <begin position="373"/>
        <end position="395"/>
    </location>
</feature>
<protein>
    <submittedName>
        <fullName evidence="2">Uncharacterized protein</fullName>
    </submittedName>
</protein>
<dbReference type="PANTHER" id="PTHR10773">
    <property type="entry name" value="DNA-DIRECTED RNA POLYMERASES I, II, AND III SUBUNIT RPABC2"/>
    <property type="match status" value="1"/>
</dbReference>
<dbReference type="PANTHER" id="PTHR10773:SF19">
    <property type="match status" value="1"/>
</dbReference>
<evidence type="ECO:0000256" key="1">
    <source>
        <dbReference type="SAM" id="MobiDB-lite"/>
    </source>
</evidence>